<dbReference type="Pfam" id="PF06897">
    <property type="entry name" value="DUF1269"/>
    <property type="match status" value="1"/>
</dbReference>
<evidence type="ECO:0000256" key="1">
    <source>
        <dbReference type="SAM" id="Phobius"/>
    </source>
</evidence>
<name>A0ABV2IX63_9HYPH</name>
<protein>
    <submittedName>
        <fullName evidence="2">Membrane protein</fullName>
    </submittedName>
</protein>
<dbReference type="InterPro" id="IPR009200">
    <property type="entry name" value="DUF1269_membrane"/>
</dbReference>
<comment type="caution">
    <text evidence="2">The sequence shown here is derived from an EMBL/GenBank/DDBJ whole genome shotgun (WGS) entry which is preliminary data.</text>
</comment>
<reference evidence="2 3" key="1">
    <citation type="submission" date="2024-06" db="EMBL/GenBank/DDBJ databases">
        <title>Genomic Encyclopedia of Type Strains, Phase IV (KMG-IV): sequencing the most valuable type-strain genomes for metagenomic binning, comparative biology and taxonomic classification.</title>
        <authorList>
            <person name="Goeker M."/>
        </authorList>
    </citation>
    <scope>NUCLEOTIDE SEQUENCE [LARGE SCALE GENOMIC DNA]</scope>
    <source>
        <strain evidence="2 3">DSM 29780</strain>
    </source>
</reference>
<evidence type="ECO:0000313" key="3">
    <source>
        <dbReference type="Proteomes" id="UP001549047"/>
    </source>
</evidence>
<keyword evidence="3" id="KW-1185">Reference proteome</keyword>
<dbReference type="EMBL" id="JBEPMB010000001">
    <property type="protein sequence ID" value="MET3613080.1"/>
    <property type="molecule type" value="Genomic_DNA"/>
</dbReference>
<keyword evidence="1" id="KW-1133">Transmembrane helix</keyword>
<keyword evidence="1" id="KW-0472">Membrane</keyword>
<dbReference type="Proteomes" id="UP001549047">
    <property type="component" value="Unassembled WGS sequence"/>
</dbReference>
<dbReference type="RefSeq" id="WP_354555578.1">
    <property type="nucleotide sequence ID" value="NZ_JBEPMB010000001.1"/>
</dbReference>
<accession>A0ABV2IX63</accession>
<feature type="transmembrane region" description="Helical" evidence="1">
    <location>
        <begin position="55"/>
        <end position="75"/>
    </location>
</feature>
<proteinExistence type="predicted"/>
<evidence type="ECO:0000313" key="2">
    <source>
        <dbReference type="EMBL" id="MET3613080.1"/>
    </source>
</evidence>
<gene>
    <name evidence="2" type="ORF">ABID16_001385</name>
</gene>
<sequence length="183" mass="19332">MSELIVIGYNTQEQAETAREALYKLAKEYLIEVEDAVVATAEQDGQIKLHQMVNLWAMGASGGAFWGLLAGLVFLNPLVGVAAGAGAGALAGALSDYGINDGFMKDVSAILQPGQAALFVSAKRATSDRVVEEMSKHGGRILRTNLDRTQEQALRDAFANARQEVLSKDAPVAATEKAGDQPA</sequence>
<organism evidence="2 3">
    <name type="scientific">Rhizobium aquaticum</name>
    <dbReference type="NCBI Taxonomy" id="1549636"/>
    <lineage>
        <taxon>Bacteria</taxon>
        <taxon>Pseudomonadati</taxon>
        <taxon>Pseudomonadota</taxon>
        <taxon>Alphaproteobacteria</taxon>
        <taxon>Hyphomicrobiales</taxon>
        <taxon>Rhizobiaceae</taxon>
        <taxon>Rhizobium/Agrobacterium group</taxon>
        <taxon>Rhizobium</taxon>
    </lineage>
</organism>
<keyword evidence="1" id="KW-0812">Transmembrane</keyword>